<dbReference type="PROSITE" id="PS50893">
    <property type="entry name" value="ABC_TRANSPORTER_2"/>
    <property type="match status" value="1"/>
</dbReference>
<feature type="domain" description="ABC transporter" evidence="4">
    <location>
        <begin position="9"/>
        <end position="230"/>
    </location>
</feature>
<dbReference type="EMBL" id="JABAIK010000004">
    <property type="protein sequence ID" value="NLS12425.1"/>
    <property type="molecule type" value="Genomic_DNA"/>
</dbReference>
<keyword evidence="1" id="KW-0813">Transport</keyword>
<evidence type="ECO:0000313" key="6">
    <source>
        <dbReference type="Proteomes" id="UP000535589"/>
    </source>
</evidence>
<dbReference type="Pfam" id="PF00005">
    <property type="entry name" value="ABC_tran"/>
    <property type="match status" value="1"/>
</dbReference>
<dbReference type="SUPFAM" id="SSF52540">
    <property type="entry name" value="P-loop containing nucleoside triphosphate hydrolases"/>
    <property type="match status" value="1"/>
</dbReference>
<dbReference type="GO" id="GO:0022857">
    <property type="term" value="F:transmembrane transporter activity"/>
    <property type="evidence" value="ECO:0007669"/>
    <property type="project" value="TreeGrafter"/>
</dbReference>
<protein>
    <submittedName>
        <fullName evidence="5">ABC transporter ATP-binding protein</fullName>
    </submittedName>
</protein>
<dbReference type="InterPro" id="IPR027417">
    <property type="entry name" value="P-loop_NTPase"/>
</dbReference>
<evidence type="ECO:0000313" key="5">
    <source>
        <dbReference type="EMBL" id="NLS12425.1"/>
    </source>
</evidence>
<dbReference type="PANTHER" id="PTHR24220:SF611">
    <property type="entry name" value="ATP-BINDING COMPONENT OF ABC TRANSPORTER-RELATED"/>
    <property type="match status" value="1"/>
</dbReference>
<keyword evidence="6" id="KW-1185">Reference proteome</keyword>
<proteinExistence type="predicted"/>
<dbReference type="Gene3D" id="3.40.50.300">
    <property type="entry name" value="P-loop containing nucleotide triphosphate hydrolases"/>
    <property type="match status" value="1"/>
</dbReference>
<dbReference type="GO" id="GO:0005524">
    <property type="term" value="F:ATP binding"/>
    <property type="evidence" value="ECO:0007669"/>
    <property type="project" value="UniProtKB-KW"/>
</dbReference>
<dbReference type="InterPro" id="IPR003593">
    <property type="entry name" value="AAA+_ATPase"/>
</dbReference>
<dbReference type="Proteomes" id="UP000535589">
    <property type="component" value="Unassembled WGS sequence"/>
</dbReference>
<accession>A0A7X8TPA6</accession>
<dbReference type="AlphaFoldDB" id="A0A7X8TPA6"/>
<evidence type="ECO:0000259" key="4">
    <source>
        <dbReference type="PROSITE" id="PS50893"/>
    </source>
</evidence>
<evidence type="ECO:0000256" key="2">
    <source>
        <dbReference type="ARBA" id="ARBA00022741"/>
    </source>
</evidence>
<dbReference type="InterPro" id="IPR015854">
    <property type="entry name" value="ABC_transpr_LolD-like"/>
</dbReference>
<dbReference type="InterPro" id="IPR003439">
    <property type="entry name" value="ABC_transporter-like_ATP-bd"/>
</dbReference>
<dbReference type="PANTHER" id="PTHR24220">
    <property type="entry name" value="IMPORT ATP-BINDING PROTEIN"/>
    <property type="match status" value="1"/>
</dbReference>
<organism evidence="5 6">
    <name type="scientific">Vibrio agarilyticus</name>
    <dbReference type="NCBI Taxonomy" id="2726741"/>
    <lineage>
        <taxon>Bacteria</taxon>
        <taxon>Pseudomonadati</taxon>
        <taxon>Pseudomonadota</taxon>
        <taxon>Gammaproteobacteria</taxon>
        <taxon>Vibrionales</taxon>
        <taxon>Vibrionaceae</taxon>
        <taxon>Vibrio</taxon>
    </lineage>
</organism>
<dbReference type="RefSeq" id="WP_168835528.1">
    <property type="nucleotide sequence ID" value="NZ_JABAIK010000004.1"/>
</dbReference>
<keyword evidence="2" id="KW-0547">Nucleotide-binding</keyword>
<dbReference type="GO" id="GO:0016887">
    <property type="term" value="F:ATP hydrolysis activity"/>
    <property type="evidence" value="ECO:0007669"/>
    <property type="project" value="InterPro"/>
</dbReference>
<reference evidence="5 6" key="1">
    <citation type="submission" date="2020-04" db="EMBL/GenBank/DDBJ databases">
        <title>Vibrio sp. SM6, a novel species isolated from seawater.</title>
        <authorList>
            <person name="Wang X."/>
        </authorList>
    </citation>
    <scope>NUCLEOTIDE SEQUENCE [LARGE SCALE GENOMIC DNA]</scope>
    <source>
        <strain evidence="5 6">SM6</strain>
    </source>
</reference>
<comment type="caution">
    <text evidence="5">The sequence shown here is derived from an EMBL/GenBank/DDBJ whole genome shotgun (WGS) entry which is preliminary data.</text>
</comment>
<keyword evidence="3 5" id="KW-0067">ATP-binding</keyword>
<evidence type="ECO:0000256" key="3">
    <source>
        <dbReference type="ARBA" id="ARBA00022840"/>
    </source>
</evidence>
<sequence>MTLKTDLAIELNQLEFRWPNDHRFALSIDHLAINKGEQLFLQGPSGCGKSTLLGLLTGMHRPTQGQVRLLNVELTKLNESQRDQFRANHIGYIYQQFNLIPYLSLVDNVVLPCRFSPQRTARCLPSPVVQAQQLLTDLGLDSALWDKPAHRLSIGQQQRVAAARALIGAPEIIIADEPTSALDHDHRQRFIDLLLRHTRAQGSTVVFVSHDPTLADYFDRKVQLTELNRVLQP</sequence>
<name>A0A7X8TPA6_9VIBR</name>
<dbReference type="SMART" id="SM00382">
    <property type="entry name" value="AAA"/>
    <property type="match status" value="1"/>
</dbReference>
<dbReference type="CDD" id="cd03255">
    <property type="entry name" value="ABC_MJ0796_LolCDE_FtsE"/>
    <property type="match status" value="1"/>
</dbReference>
<dbReference type="GO" id="GO:0005886">
    <property type="term" value="C:plasma membrane"/>
    <property type="evidence" value="ECO:0007669"/>
    <property type="project" value="TreeGrafter"/>
</dbReference>
<dbReference type="InterPro" id="IPR017911">
    <property type="entry name" value="MacB-like_ATP-bd"/>
</dbReference>
<gene>
    <name evidence="5" type="ORF">HGP28_05870</name>
</gene>
<evidence type="ECO:0000256" key="1">
    <source>
        <dbReference type="ARBA" id="ARBA00022448"/>
    </source>
</evidence>